<evidence type="ECO:0000259" key="3">
    <source>
        <dbReference type="Pfam" id="PF01478"/>
    </source>
</evidence>
<dbReference type="Proteomes" id="UP000239549">
    <property type="component" value="Unassembled WGS sequence"/>
</dbReference>
<dbReference type="InterPro" id="IPR000045">
    <property type="entry name" value="Prepilin_IV_endopep_pep"/>
</dbReference>
<feature type="transmembrane region" description="Helical" evidence="2">
    <location>
        <begin position="91"/>
        <end position="110"/>
    </location>
</feature>
<dbReference type="GO" id="GO:0004190">
    <property type="term" value="F:aspartic-type endopeptidase activity"/>
    <property type="evidence" value="ECO:0007669"/>
    <property type="project" value="InterPro"/>
</dbReference>
<dbReference type="InterPro" id="IPR050882">
    <property type="entry name" value="Prepilin_peptidase/N-MTase"/>
</dbReference>
<keyword evidence="2" id="KW-0812">Transmembrane</keyword>
<dbReference type="PANTHER" id="PTHR30487:SF0">
    <property type="entry name" value="PREPILIN LEADER PEPTIDASE_N-METHYLTRANSFERASE-RELATED"/>
    <property type="match status" value="1"/>
</dbReference>
<dbReference type="RefSeq" id="WP_165792101.1">
    <property type="nucleotide sequence ID" value="NZ_BFAV01000125.1"/>
</dbReference>
<dbReference type="GO" id="GO:0005886">
    <property type="term" value="C:plasma membrane"/>
    <property type="evidence" value="ECO:0007669"/>
    <property type="project" value="TreeGrafter"/>
</dbReference>
<comment type="caution">
    <text evidence="4">The sequence shown here is derived from an EMBL/GenBank/DDBJ whole genome shotgun (WGS) entry which is preliminary data.</text>
</comment>
<feature type="transmembrane region" description="Helical" evidence="2">
    <location>
        <begin position="20"/>
        <end position="40"/>
    </location>
</feature>
<evidence type="ECO:0000256" key="1">
    <source>
        <dbReference type="ARBA" id="ARBA00005801"/>
    </source>
</evidence>
<keyword evidence="5" id="KW-1185">Reference proteome</keyword>
<feature type="transmembrane region" description="Helical" evidence="2">
    <location>
        <begin position="52"/>
        <end position="71"/>
    </location>
</feature>
<evidence type="ECO:0000313" key="5">
    <source>
        <dbReference type="Proteomes" id="UP000239549"/>
    </source>
</evidence>
<dbReference type="AlphaFoldDB" id="A0A2L2XCJ0"/>
<protein>
    <submittedName>
        <fullName evidence="4">Type IV prepilin peptidase TadV/CpaA</fullName>
    </submittedName>
</protein>
<dbReference type="Gene3D" id="1.20.120.1220">
    <property type="match status" value="1"/>
</dbReference>
<name>A0A2L2XCJ0_9FIRM</name>
<proteinExistence type="inferred from homology"/>
<dbReference type="EMBL" id="BFAV01000125">
    <property type="protein sequence ID" value="GBF33958.1"/>
    <property type="molecule type" value="Genomic_DNA"/>
</dbReference>
<accession>A0A2L2XCJ0</accession>
<evidence type="ECO:0000313" key="4">
    <source>
        <dbReference type="EMBL" id="GBF33958.1"/>
    </source>
</evidence>
<reference evidence="5" key="1">
    <citation type="submission" date="2018-02" db="EMBL/GenBank/DDBJ databases">
        <title>Genome sequence of Desulfocucumis palustris strain NAW-5.</title>
        <authorList>
            <person name="Watanabe M."/>
            <person name="Kojima H."/>
            <person name="Fukui M."/>
        </authorList>
    </citation>
    <scope>NUCLEOTIDE SEQUENCE [LARGE SCALE GENOMIC DNA]</scope>
    <source>
        <strain evidence="5">NAW-5</strain>
    </source>
</reference>
<dbReference type="GO" id="GO:0006465">
    <property type="term" value="P:signal peptide processing"/>
    <property type="evidence" value="ECO:0007669"/>
    <property type="project" value="TreeGrafter"/>
</dbReference>
<keyword evidence="2" id="KW-0472">Membrane</keyword>
<sequence>MQYILIAGSMVIAFTDVKWHWIPDVLLLPMFFIVLAEKFITGGDPLLIESLVAAFIVFMLAFTLYSLGGMGGGDVKLIPVIGAWYGLQETYLIMLIACLIAVPWGAVKIYKNKESVKERFTGLFRGLYLYACGNRTELPWEKLPEDINAPLPATAIPFGTCLIAGIFIRELIKYYA</sequence>
<evidence type="ECO:0000256" key="2">
    <source>
        <dbReference type="SAM" id="Phobius"/>
    </source>
</evidence>
<comment type="similarity">
    <text evidence="1">Belongs to the peptidase A24 family.</text>
</comment>
<gene>
    <name evidence="4" type="ORF">DCCM_3069</name>
</gene>
<organism evidence="4 5">
    <name type="scientific">Desulfocucumis palustris</name>
    <dbReference type="NCBI Taxonomy" id="1898651"/>
    <lineage>
        <taxon>Bacteria</taxon>
        <taxon>Bacillati</taxon>
        <taxon>Bacillota</taxon>
        <taxon>Clostridia</taxon>
        <taxon>Eubacteriales</taxon>
        <taxon>Desulfocucumaceae</taxon>
        <taxon>Desulfocucumis</taxon>
    </lineage>
</organism>
<dbReference type="Pfam" id="PF01478">
    <property type="entry name" value="Peptidase_A24"/>
    <property type="match status" value="1"/>
</dbReference>
<dbReference type="PANTHER" id="PTHR30487">
    <property type="entry name" value="TYPE 4 PREPILIN-LIKE PROTEINS LEADER PEPTIDE-PROCESSING ENZYME"/>
    <property type="match status" value="1"/>
</dbReference>
<feature type="domain" description="Prepilin type IV endopeptidase peptidase" evidence="3">
    <location>
        <begin position="4"/>
        <end position="105"/>
    </location>
</feature>
<keyword evidence="2" id="KW-1133">Transmembrane helix</keyword>